<proteinExistence type="inferred from homology"/>
<dbReference type="EC" id="2.7.7.19" evidence="11"/>
<dbReference type="SUPFAM" id="SSF55003">
    <property type="entry name" value="PAP/Archaeal CCA-adding enzyme, C-terminal domain"/>
    <property type="match status" value="1"/>
</dbReference>
<feature type="domain" description="Poly(A) polymerase RNA-binding" evidence="16">
    <location>
        <begin position="387"/>
        <end position="554"/>
    </location>
</feature>
<evidence type="ECO:0000256" key="13">
    <source>
        <dbReference type="PIRSR" id="PIRSR018425-2"/>
    </source>
</evidence>
<feature type="binding site" evidence="13">
    <location>
        <position position="186"/>
    </location>
    <ligand>
        <name>Mg(2+)</name>
        <dbReference type="ChEBI" id="CHEBI:18420"/>
        <label>2</label>
        <note>catalytic</note>
    </ligand>
</feature>
<feature type="binding site" evidence="12">
    <location>
        <position position="257"/>
    </location>
    <ligand>
        <name>ATP</name>
        <dbReference type="ChEBI" id="CHEBI:30616"/>
    </ligand>
</feature>
<feature type="binding site" evidence="13">
    <location>
        <position position="129"/>
    </location>
    <ligand>
        <name>Mg(2+)</name>
        <dbReference type="ChEBI" id="CHEBI:18420"/>
        <label>2</label>
        <note>catalytic</note>
    </ligand>
</feature>
<evidence type="ECO:0000259" key="17">
    <source>
        <dbReference type="Pfam" id="PF04928"/>
    </source>
</evidence>
<evidence type="ECO:0000256" key="9">
    <source>
        <dbReference type="ARBA" id="ARBA00022842"/>
    </source>
</evidence>
<keyword evidence="5 11" id="KW-0808">Transferase</keyword>
<dbReference type="Gene3D" id="3.30.70.590">
    <property type="entry name" value="Poly(A) polymerase predicted RNA binding domain"/>
    <property type="match status" value="1"/>
</dbReference>
<name>A0AAN6RIE9_9PLEO</name>
<comment type="similarity">
    <text evidence="3 11">Belongs to the poly(A) polymerase family.</text>
</comment>
<dbReference type="GO" id="GO:0031123">
    <property type="term" value="P:RNA 3'-end processing"/>
    <property type="evidence" value="ECO:0007669"/>
    <property type="project" value="InterPro"/>
</dbReference>
<feature type="binding site" evidence="13">
    <location>
        <position position="131"/>
    </location>
    <ligand>
        <name>Mg(2+)</name>
        <dbReference type="ChEBI" id="CHEBI:18420"/>
        <label>1</label>
        <note>catalytic</note>
    </ligand>
</feature>
<dbReference type="GO" id="GO:1990817">
    <property type="term" value="F:poly(A) RNA polymerase activity"/>
    <property type="evidence" value="ECO:0007669"/>
    <property type="project" value="UniProtKB-UniRule"/>
</dbReference>
<comment type="catalytic activity">
    <reaction evidence="11">
        <text>RNA(n) + ATP = RNA(n)-3'-adenine ribonucleotide + diphosphate</text>
        <dbReference type="Rhea" id="RHEA:11332"/>
        <dbReference type="Rhea" id="RHEA-COMP:14527"/>
        <dbReference type="Rhea" id="RHEA-COMP:17347"/>
        <dbReference type="ChEBI" id="CHEBI:30616"/>
        <dbReference type="ChEBI" id="CHEBI:33019"/>
        <dbReference type="ChEBI" id="CHEBI:140395"/>
        <dbReference type="ChEBI" id="CHEBI:173115"/>
        <dbReference type="EC" id="2.7.7.19"/>
    </reaction>
</comment>
<dbReference type="InterPro" id="IPR007012">
    <property type="entry name" value="PolA_pol_cen_dom"/>
</dbReference>
<dbReference type="GO" id="GO:0046872">
    <property type="term" value="F:metal ion binding"/>
    <property type="evidence" value="ECO:0007669"/>
    <property type="project" value="UniProtKB-KW"/>
</dbReference>
<evidence type="ECO:0000313" key="19">
    <source>
        <dbReference type="EMBL" id="KAK3209209.1"/>
    </source>
</evidence>
<feature type="region of interest" description="Disordered" evidence="14">
    <location>
        <begin position="545"/>
        <end position="605"/>
    </location>
</feature>
<evidence type="ECO:0000256" key="8">
    <source>
        <dbReference type="ARBA" id="ARBA00022840"/>
    </source>
</evidence>
<sequence>MDEQKKKYQGTTNVLSEAKPTPRDLELNGDLIEYLKSINNFETPEGNDRRCDPSSVFDRESASGTAAVPVPVLTCARNRVLSHLQKVTEEFVRRVGRKKGLPPSTVDNLGGRVFTYGSFTIGVHGPESDIDTLVVTPRSVDVDDYFKLFGPTFKELSSPDLITSFVEVPDAFVPIIKLEYDGVDIDLIFASLPSQSSIPRDFSLLDQSVLRGLDDQSIRSVNGVRTAKELIELVPQPTTFRHALRAIKVWANKRGVYGFVFGFPGGIAWAIMVARLCQLYPFACGFTVLCKFFSLLHQWPWPRPIFLKNVETSDILNLQVWNPVHNFHDKLHVMPIITPAYPSMCATHSVTPSTLKVMKNEFKRASDIINGIADGKNTWSELFERHSFFTRDHKYYLSIVVSSTGDKDPFDAFSGRAQSKVRLLAKNIEIGNTGIELARVYPKGIERVHRCANAKEIDEVRQGSIKYCIPAEQHSKDAGDGKTTVYTTTWYVGLVLAEATKSLDISYPVEEYRRIVEDDPEVYNKDHMATKIVHTRSYDLPDDLFEEGEVRPAKTARNKKKDERKKANGNKSAKRQFAETGIEDSERSNKKRASELNGIPMSTPA</sequence>
<dbReference type="GO" id="GO:0003723">
    <property type="term" value="F:RNA binding"/>
    <property type="evidence" value="ECO:0007669"/>
    <property type="project" value="UniProtKB-UniRule"/>
</dbReference>
<feature type="domain" description="Poly(A) polymerase central" evidence="17">
    <location>
        <begin position="239"/>
        <end position="385"/>
    </location>
</feature>
<keyword evidence="8 11" id="KW-0067">ATP-binding</keyword>
<dbReference type="AlphaFoldDB" id="A0AAN6RIE9"/>
<feature type="region of interest" description="Disordered" evidence="14">
    <location>
        <begin position="1"/>
        <end position="22"/>
    </location>
</feature>
<feature type="binding site" evidence="12">
    <location>
        <begin position="129"/>
        <end position="131"/>
    </location>
    <ligand>
        <name>ATP</name>
        <dbReference type="ChEBI" id="CHEBI:30616"/>
    </ligand>
</feature>
<keyword evidence="4 11" id="KW-0507">mRNA processing</keyword>
<dbReference type="Gene3D" id="1.10.1410.10">
    <property type="match status" value="1"/>
</dbReference>
<evidence type="ECO:0000256" key="3">
    <source>
        <dbReference type="ARBA" id="ARBA00010912"/>
    </source>
</evidence>
<dbReference type="Gene3D" id="3.30.460.10">
    <property type="entry name" value="Beta Polymerase, domain 2"/>
    <property type="match status" value="1"/>
</dbReference>
<feature type="domain" description="Poly(A) polymerase nucleotidyltransferase" evidence="18">
    <location>
        <begin position="10"/>
        <end position="234"/>
    </location>
</feature>
<dbReference type="GO" id="GO:0005634">
    <property type="term" value="C:nucleus"/>
    <property type="evidence" value="ECO:0007669"/>
    <property type="project" value="UniProtKB-SubCell"/>
</dbReference>
<evidence type="ECO:0000313" key="20">
    <source>
        <dbReference type="Proteomes" id="UP001280581"/>
    </source>
</evidence>
<dbReference type="FunFam" id="1.10.1410.10:FF:000001">
    <property type="entry name" value="Putative poly(A) polymerase gamma"/>
    <property type="match status" value="1"/>
</dbReference>
<dbReference type="InterPro" id="IPR014492">
    <property type="entry name" value="PolyA_polymerase"/>
</dbReference>
<accession>A0AAN6RIE9</accession>
<evidence type="ECO:0000256" key="4">
    <source>
        <dbReference type="ARBA" id="ARBA00022664"/>
    </source>
</evidence>
<comment type="function">
    <text evidence="11">Polymerase that creates the 3'-poly(A) tail of mRNA's.</text>
</comment>
<evidence type="ECO:0000256" key="12">
    <source>
        <dbReference type="PIRSR" id="PIRSR018425-1"/>
    </source>
</evidence>
<dbReference type="GO" id="GO:0005524">
    <property type="term" value="F:ATP binding"/>
    <property type="evidence" value="ECO:0007669"/>
    <property type="project" value="UniProtKB-UniRule"/>
</dbReference>
<keyword evidence="7 11" id="KW-0547">Nucleotide-binding</keyword>
<evidence type="ECO:0000256" key="6">
    <source>
        <dbReference type="ARBA" id="ARBA00022723"/>
    </source>
</evidence>
<dbReference type="Pfam" id="PF20750">
    <property type="entry name" value="PAP_NTPase"/>
    <property type="match status" value="1"/>
</dbReference>
<feature type="binding site" evidence="12">
    <location>
        <position position="248"/>
    </location>
    <ligand>
        <name>ATP</name>
        <dbReference type="ChEBI" id="CHEBI:30616"/>
    </ligand>
</feature>
<evidence type="ECO:0000256" key="1">
    <source>
        <dbReference type="ARBA" id="ARBA00001936"/>
    </source>
</evidence>
<evidence type="ECO:0000256" key="7">
    <source>
        <dbReference type="ARBA" id="ARBA00022741"/>
    </source>
</evidence>
<dbReference type="SUPFAM" id="SSF81631">
    <property type="entry name" value="PAP/OAS1 substrate-binding domain"/>
    <property type="match status" value="1"/>
</dbReference>
<feature type="compositionally biased region" description="Basic and acidic residues" evidence="14">
    <location>
        <begin position="584"/>
        <end position="594"/>
    </location>
</feature>
<feature type="binding site" evidence="12">
    <location>
        <position position="186"/>
    </location>
    <ligand>
        <name>ATP</name>
        <dbReference type="ChEBI" id="CHEBI:30616"/>
    </ligand>
</feature>
<gene>
    <name evidence="19" type="ORF">GRF29_69g1137650</name>
</gene>
<comment type="subcellular location">
    <subcellularLocation>
        <location evidence="2 11">Nucleus</location>
    </subcellularLocation>
</comment>
<keyword evidence="15" id="KW-0472">Membrane</keyword>
<dbReference type="InterPro" id="IPR048840">
    <property type="entry name" value="PolA_pol_NTPase"/>
</dbReference>
<organism evidence="19 20">
    <name type="scientific">Pseudopithomyces chartarum</name>
    <dbReference type="NCBI Taxonomy" id="1892770"/>
    <lineage>
        <taxon>Eukaryota</taxon>
        <taxon>Fungi</taxon>
        <taxon>Dikarya</taxon>
        <taxon>Ascomycota</taxon>
        <taxon>Pezizomycotina</taxon>
        <taxon>Dothideomycetes</taxon>
        <taxon>Pleosporomycetidae</taxon>
        <taxon>Pleosporales</taxon>
        <taxon>Massarineae</taxon>
        <taxon>Didymosphaeriaceae</taxon>
        <taxon>Pseudopithomyces</taxon>
    </lineage>
</organism>
<feature type="binding site" evidence="13">
    <location>
        <position position="131"/>
    </location>
    <ligand>
        <name>Mg(2+)</name>
        <dbReference type="ChEBI" id="CHEBI:18420"/>
        <label>2</label>
        <note>catalytic</note>
    </ligand>
</feature>
<keyword evidence="15" id="KW-0812">Transmembrane</keyword>
<protein>
    <recommendedName>
        <fullName evidence="11">Poly(A) polymerase</fullName>
        <ecNumber evidence="11">2.7.7.19</ecNumber>
    </recommendedName>
</protein>
<keyword evidence="15" id="KW-1133">Transmembrane helix</keyword>
<feature type="transmembrane region" description="Helical" evidence="15">
    <location>
        <begin position="255"/>
        <end position="273"/>
    </location>
</feature>
<comment type="caution">
    <text evidence="19">The sequence shown here is derived from an EMBL/GenBank/DDBJ whole genome shotgun (WGS) entry which is preliminary data.</text>
</comment>
<keyword evidence="6 13" id="KW-0479">Metal-binding</keyword>
<feature type="binding site" evidence="13">
    <location>
        <position position="129"/>
    </location>
    <ligand>
        <name>Mg(2+)</name>
        <dbReference type="ChEBI" id="CHEBI:18420"/>
        <label>1</label>
        <note>catalytic</note>
    </ligand>
</feature>
<keyword evidence="20" id="KW-1185">Reference proteome</keyword>
<dbReference type="InterPro" id="IPR043519">
    <property type="entry name" value="NT_sf"/>
</dbReference>
<dbReference type="Proteomes" id="UP001280581">
    <property type="component" value="Unassembled WGS sequence"/>
</dbReference>
<dbReference type="SUPFAM" id="SSF81301">
    <property type="entry name" value="Nucleotidyltransferase"/>
    <property type="match status" value="1"/>
</dbReference>
<evidence type="ECO:0000256" key="2">
    <source>
        <dbReference type="ARBA" id="ARBA00004123"/>
    </source>
</evidence>
<dbReference type="FunFam" id="3.30.460.10:FF:000002">
    <property type="entry name" value="Poly(A) polymerase alpha, putative"/>
    <property type="match status" value="1"/>
</dbReference>
<evidence type="ECO:0000256" key="5">
    <source>
        <dbReference type="ARBA" id="ARBA00022679"/>
    </source>
</evidence>
<comment type="cofactor">
    <cofactor evidence="13">
        <name>Mg(2+)</name>
        <dbReference type="ChEBI" id="CHEBI:18420"/>
    </cofactor>
    <text evidence="13">Binds 2 magnesium ions. Also active with manganese.</text>
</comment>
<evidence type="ECO:0000256" key="14">
    <source>
        <dbReference type="SAM" id="MobiDB-lite"/>
    </source>
</evidence>
<reference evidence="19 20" key="1">
    <citation type="submission" date="2021-02" db="EMBL/GenBank/DDBJ databases">
        <title>Genome assembly of Pseudopithomyces chartarum.</title>
        <authorList>
            <person name="Jauregui R."/>
            <person name="Singh J."/>
            <person name="Voisey C."/>
        </authorList>
    </citation>
    <scope>NUCLEOTIDE SEQUENCE [LARGE SCALE GENOMIC DNA]</scope>
    <source>
        <strain evidence="19 20">AGR01</strain>
    </source>
</reference>
<dbReference type="Pfam" id="PF04926">
    <property type="entry name" value="PAP_RNA-bind"/>
    <property type="match status" value="1"/>
</dbReference>
<keyword evidence="9 13" id="KW-0460">Magnesium</keyword>
<dbReference type="InterPro" id="IPR007010">
    <property type="entry name" value="PolA_pol_RNA-bd_dom"/>
</dbReference>
<evidence type="ECO:0000256" key="10">
    <source>
        <dbReference type="ARBA" id="ARBA00023242"/>
    </source>
</evidence>
<evidence type="ECO:0000259" key="18">
    <source>
        <dbReference type="Pfam" id="PF20750"/>
    </source>
</evidence>
<dbReference type="PANTHER" id="PTHR10682:SF10">
    <property type="entry name" value="POLYNUCLEOTIDE ADENYLYLTRANSFERASE"/>
    <property type="match status" value="1"/>
</dbReference>
<dbReference type="EMBL" id="WVTA01000006">
    <property type="protein sequence ID" value="KAK3209209.1"/>
    <property type="molecule type" value="Genomic_DNA"/>
</dbReference>
<keyword evidence="10 11" id="KW-0539">Nucleus</keyword>
<evidence type="ECO:0000256" key="11">
    <source>
        <dbReference type="PIRNR" id="PIRNR018425"/>
    </source>
</evidence>
<dbReference type="GO" id="GO:0006397">
    <property type="term" value="P:mRNA processing"/>
    <property type="evidence" value="ECO:0007669"/>
    <property type="project" value="UniProtKB-KW"/>
</dbReference>
<dbReference type="InterPro" id="IPR011068">
    <property type="entry name" value="NuclTrfase_I-like_C"/>
</dbReference>
<evidence type="ECO:0000259" key="16">
    <source>
        <dbReference type="Pfam" id="PF04926"/>
    </source>
</evidence>
<dbReference type="PANTHER" id="PTHR10682">
    <property type="entry name" value="POLY A POLYMERASE"/>
    <property type="match status" value="1"/>
</dbReference>
<dbReference type="Pfam" id="PF04928">
    <property type="entry name" value="PAP_central"/>
    <property type="match status" value="1"/>
</dbReference>
<evidence type="ECO:0000256" key="15">
    <source>
        <dbReference type="SAM" id="Phobius"/>
    </source>
</evidence>
<comment type="cofactor">
    <cofactor evidence="1">
        <name>Mn(2+)</name>
        <dbReference type="ChEBI" id="CHEBI:29035"/>
    </cofactor>
</comment>
<dbReference type="PIRSF" id="PIRSF018425">
    <property type="entry name" value="PolyA_polymerase"/>
    <property type="match status" value="1"/>
</dbReference>
<dbReference type="CDD" id="cd05402">
    <property type="entry name" value="NT_PAP_TUTase"/>
    <property type="match status" value="1"/>
</dbReference>